<evidence type="ECO:0000313" key="2">
    <source>
        <dbReference type="Proteomes" id="UP001221757"/>
    </source>
</evidence>
<comment type="caution">
    <text evidence="1">The sequence shown here is derived from an EMBL/GenBank/DDBJ whole genome shotgun (WGS) entry which is preliminary data.</text>
</comment>
<proteinExistence type="predicted"/>
<sequence>MDIVRAPRVRTHVGICALPIKEEEGDAAADRECIVRAMGMESPSLACCRRRYDPPTRAIRKWARGHGARFGYRHREPRREPCLRAFRVLHRVPPRPRIRLLPKSKHLACLGVPLAPSSRYHSISCFRGRYPARIRRDRRTRSAWDPLIGASRGGPKAEGVVGSGGCISRADSAESTFAGGSYPYDSRSSSVCTREHGEAIHFRLGGAEVGSWGLAQPFYTRTGPVPEHLPHCGGDARTCAIFSRLLRSGRDCAFLTIMQSPEEIKWLFLLD</sequence>
<organism evidence="1 2">
    <name type="scientific">Mycena rosella</name>
    <name type="common">Pink bonnet</name>
    <name type="synonym">Agaricus rosellus</name>
    <dbReference type="NCBI Taxonomy" id="1033263"/>
    <lineage>
        <taxon>Eukaryota</taxon>
        <taxon>Fungi</taxon>
        <taxon>Dikarya</taxon>
        <taxon>Basidiomycota</taxon>
        <taxon>Agaricomycotina</taxon>
        <taxon>Agaricomycetes</taxon>
        <taxon>Agaricomycetidae</taxon>
        <taxon>Agaricales</taxon>
        <taxon>Marasmiineae</taxon>
        <taxon>Mycenaceae</taxon>
        <taxon>Mycena</taxon>
    </lineage>
</organism>
<gene>
    <name evidence="1" type="ORF">B0H17DRAFT_1145957</name>
</gene>
<protein>
    <submittedName>
        <fullName evidence="1">Uncharacterized protein</fullName>
    </submittedName>
</protein>
<keyword evidence="2" id="KW-1185">Reference proteome</keyword>
<dbReference type="AlphaFoldDB" id="A0AAD7CPY6"/>
<dbReference type="Proteomes" id="UP001221757">
    <property type="component" value="Unassembled WGS sequence"/>
</dbReference>
<accession>A0AAD7CPY6</accession>
<name>A0AAD7CPY6_MYCRO</name>
<evidence type="ECO:0000313" key="1">
    <source>
        <dbReference type="EMBL" id="KAJ7657101.1"/>
    </source>
</evidence>
<reference evidence="1" key="1">
    <citation type="submission" date="2023-03" db="EMBL/GenBank/DDBJ databases">
        <title>Massive genome expansion in bonnet fungi (Mycena s.s.) driven by repeated elements and novel gene families across ecological guilds.</title>
        <authorList>
            <consortium name="Lawrence Berkeley National Laboratory"/>
            <person name="Harder C.B."/>
            <person name="Miyauchi S."/>
            <person name="Viragh M."/>
            <person name="Kuo A."/>
            <person name="Thoen E."/>
            <person name="Andreopoulos B."/>
            <person name="Lu D."/>
            <person name="Skrede I."/>
            <person name="Drula E."/>
            <person name="Henrissat B."/>
            <person name="Morin E."/>
            <person name="Kohler A."/>
            <person name="Barry K."/>
            <person name="LaButti K."/>
            <person name="Morin E."/>
            <person name="Salamov A."/>
            <person name="Lipzen A."/>
            <person name="Mereny Z."/>
            <person name="Hegedus B."/>
            <person name="Baldrian P."/>
            <person name="Stursova M."/>
            <person name="Weitz H."/>
            <person name="Taylor A."/>
            <person name="Grigoriev I.V."/>
            <person name="Nagy L.G."/>
            <person name="Martin F."/>
            <person name="Kauserud H."/>
        </authorList>
    </citation>
    <scope>NUCLEOTIDE SEQUENCE</scope>
    <source>
        <strain evidence="1">CBHHK067</strain>
    </source>
</reference>
<dbReference type="EMBL" id="JARKIE010000292">
    <property type="protein sequence ID" value="KAJ7657101.1"/>
    <property type="molecule type" value="Genomic_DNA"/>
</dbReference>